<evidence type="ECO:0000313" key="1">
    <source>
        <dbReference type="EMBL" id="GKT31173.1"/>
    </source>
</evidence>
<gene>
    <name evidence="1" type="ORF">ADUPG1_005780</name>
</gene>
<organism evidence="1 2">
    <name type="scientific">Aduncisulcus paluster</name>
    <dbReference type="NCBI Taxonomy" id="2918883"/>
    <lineage>
        <taxon>Eukaryota</taxon>
        <taxon>Metamonada</taxon>
        <taxon>Carpediemonas-like organisms</taxon>
        <taxon>Aduncisulcus</taxon>
    </lineage>
</organism>
<comment type="caution">
    <text evidence="1">The sequence shown here is derived from an EMBL/GenBank/DDBJ whole genome shotgun (WGS) entry which is preliminary data.</text>
</comment>
<name>A0ABQ5KF64_9EUKA</name>
<reference evidence="1" key="1">
    <citation type="submission" date="2022-03" db="EMBL/GenBank/DDBJ databases">
        <title>Draft genome sequence of Aduncisulcus paluster, a free-living microaerophilic Fornicata.</title>
        <authorList>
            <person name="Yuyama I."/>
            <person name="Kume K."/>
            <person name="Tamura T."/>
            <person name="Inagaki Y."/>
            <person name="Hashimoto T."/>
        </authorList>
    </citation>
    <scope>NUCLEOTIDE SEQUENCE</scope>
    <source>
        <strain evidence="1">NY0171</strain>
    </source>
</reference>
<feature type="non-terminal residue" evidence="1">
    <location>
        <position position="77"/>
    </location>
</feature>
<proteinExistence type="predicted"/>
<protein>
    <submittedName>
        <fullName evidence="1">Uncharacterized protein</fullName>
    </submittedName>
</protein>
<keyword evidence="2" id="KW-1185">Reference proteome</keyword>
<sequence length="77" mass="8830">MYLSSPYIDSQRICGALIAGITGVLRRFSGIALWRVRANTITHTSHFMDLLFNRYGSEEVVLEEWSMGRKEHVQSIN</sequence>
<dbReference type="Proteomes" id="UP001057375">
    <property type="component" value="Unassembled WGS sequence"/>
</dbReference>
<accession>A0ABQ5KF64</accession>
<evidence type="ECO:0000313" key="2">
    <source>
        <dbReference type="Proteomes" id="UP001057375"/>
    </source>
</evidence>
<dbReference type="EMBL" id="BQXS01009402">
    <property type="protein sequence ID" value="GKT31173.1"/>
    <property type="molecule type" value="Genomic_DNA"/>
</dbReference>